<dbReference type="AlphaFoldDB" id="A0A432MPQ6"/>
<dbReference type="InterPro" id="IPR001478">
    <property type="entry name" value="PDZ"/>
</dbReference>
<dbReference type="Pfam" id="PF13180">
    <property type="entry name" value="PDZ_2"/>
    <property type="match status" value="1"/>
</dbReference>
<evidence type="ECO:0000313" key="3">
    <source>
        <dbReference type="Proteomes" id="UP000280296"/>
    </source>
</evidence>
<dbReference type="PROSITE" id="PS50106">
    <property type="entry name" value="PDZ"/>
    <property type="match status" value="1"/>
</dbReference>
<comment type="caution">
    <text evidence="2">The sequence shown here is derived from an EMBL/GenBank/DDBJ whole genome shotgun (WGS) entry which is preliminary data.</text>
</comment>
<name>A0A432MPQ6_9BACT</name>
<evidence type="ECO:0000313" key="2">
    <source>
        <dbReference type="EMBL" id="RUL89402.1"/>
    </source>
</evidence>
<feature type="domain" description="PDZ" evidence="1">
    <location>
        <begin position="194"/>
        <end position="279"/>
    </location>
</feature>
<dbReference type="Pfam" id="PF13650">
    <property type="entry name" value="Asp_protease_2"/>
    <property type="match status" value="1"/>
</dbReference>
<gene>
    <name evidence="2" type="ORF">TsocGM_02825</name>
</gene>
<dbReference type="Gene3D" id="2.30.42.10">
    <property type="match status" value="1"/>
</dbReference>
<sequence length="300" mass="32295">MHSRILRVGLVLATIGLSPVPATEDGAQDGQVGQSFRVPYRLTETNHHIVRCRINGRGPFNLVVDTGAPALFLSEEAAEAAGLEPDEEHYFTRVDRIEFEGGAVLESVQSRVEDLFQLVGMNALGLPGVRIDGMLGFNVLSRFRIELDPTDDRMTWTRLDFEPEDMPDPGRRRANAPAEVQAMSLLGGVAKLAAVFVGKQPEDTLIPRGFLGLELSESEGVVTVSGVLPGSPAEGVGIVAGDRLVRLLGRDIDSIDDARVAVSRIEPGDRVSLRIRPKGGAEGDVETEIRELTLTAGKGL</sequence>
<dbReference type="Proteomes" id="UP000280296">
    <property type="component" value="Unassembled WGS sequence"/>
</dbReference>
<dbReference type="SMART" id="SM00228">
    <property type="entry name" value="PDZ"/>
    <property type="match status" value="1"/>
</dbReference>
<proteinExistence type="predicted"/>
<keyword evidence="3" id="KW-1185">Reference proteome</keyword>
<organism evidence="2 3">
    <name type="scientific">Tautonia sociabilis</name>
    <dbReference type="NCBI Taxonomy" id="2080755"/>
    <lineage>
        <taxon>Bacteria</taxon>
        <taxon>Pseudomonadati</taxon>
        <taxon>Planctomycetota</taxon>
        <taxon>Planctomycetia</taxon>
        <taxon>Isosphaerales</taxon>
        <taxon>Isosphaeraceae</taxon>
        <taxon>Tautonia</taxon>
    </lineage>
</organism>
<dbReference type="Gene3D" id="2.40.70.10">
    <property type="entry name" value="Acid Proteases"/>
    <property type="match status" value="1"/>
</dbReference>
<reference evidence="2 3" key="2">
    <citation type="submission" date="2019-01" db="EMBL/GenBank/DDBJ databases">
        <title>Tautonia sociabilis, a novel thermotolerant planctomycete of Isosphaeraceae family, isolated from a 4000 m deep subterranean habitat.</title>
        <authorList>
            <person name="Kovaleva O.L."/>
            <person name="Elcheninov A.G."/>
            <person name="Van Heerden E."/>
            <person name="Toshchakov S.V."/>
            <person name="Novikov A."/>
            <person name="Bonch-Osmolovskaya E.A."/>
            <person name="Kublanov I.V."/>
        </authorList>
    </citation>
    <scope>NUCLEOTIDE SEQUENCE [LARGE SCALE GENOMIC DNA]</scope>
    <source>
        <strain evidence="2 3">GM2012</strain>
    </source>
</reference>
<dbReference type="OrthoDB" id="198130at2"/>
<evidence type="ECO:0000259" key="1">
    <source>
        <dbReference type="PROSITE" id="PS50106"/>
    </source>
</evidence>
<dbReference type="SUPFAM" id="SSF50630">
    <property type="entry name" value="Acid proteases"/>
    <property type="match status" value="1"/>
</dbReference>
<dbReference type="SUPFAM" id="SSF50156">
    <property type="entry name" value="PDZ domain-like"/>
    <property type="match status" value="1"/>
</dbReference>
<dbReference type="InterPro" id="IPR036034">
    <property type="entry name" value="PDZ_sf"/>
</dbReference>
<dbReference type="InterPro" id="IPR021109">
    <property type="entry name" value="Peptidase_aspartic_dom_sf"/>
</dbReference>
<dbReference type="EMBL" id="RYZH01000003">
    <property type="protein sequence ID" value="RUL89402.1"/>
    <property type="molecule type" value="Genomic_DNA"/>
</dbReference>
<accession>A0A432MPQ6</accession>
<reference evidence="2 3" key="1">
    <citation type="submission" date="2018-12" db="EMBL/GenBank/DDBJ databases">
        <authorList>
            <person name="Toschakov S.V."/>
        </authorList>
    </citation>
    <scope>NUCLEOTIDE SEQUENCE [LARGE SCALE GENOMIC DNA]</scope>
    <source>
        <strain evidence="2 3">GM2012</strain>
    </source>
</reference>
<protein>
    <submittedName>
        <fullName evidence="2">PDZ domain-containing protein</fullName>
    </submittedName>
</protein>